<dbReference type="AlphaFoldDB" id="A0A0E9VQR8"/>
<dbReference type="EMBL" id="GBXM01028964">
    <property type="protein sequence ID" value="JAH79613.1"/>
    <property type="molecule type" value="Transcribed_RNA"/>
</dbReference>
<reference evidence="1" key="2">
    <citation type="journal article" date="2015" name="Fish Shellfish Immunol.">
        <title>Early steps in the European eel (Anguilla anguilla)-Vibrio vulnificus interaction in the gills: Role of the RtxA13 toxin.</title>
        <authorList>
            <person name="Callol A."/>
            <person name="Pajuelo D."/>
            <person name="Ebbesson L."/>
            <person name="Teles M."/>
            <person name="MacKenzie S."/>
            <person name="Amaro C."/>
        </authorList>
    </citation>
    <scope>NUCLEOTIDE SEQUENCE</scope>
</reference>
<accession>A0A0E9VQR8</accession>
<protein>
    <submittedName>
        <fullName evidence="1">Uncharacterized protein</fullName>
    </submittedName>
</protein>
<organism evidence="1">
    <name type="scientific">Anguilla anguilla</name>
    <name type="common">European freshwater eel</name>
    <name type="synonym">Muraena anguilla</name>
    <dbReference type="NCBI Taxonomy" id="7936"/>
    <lineage>
        <taxon>Eukaryota</taxon>
        <taxon>Metazoa</taxon>
        <taxon>Chordata</taxon>
        <taxon>Craniata</taxon>
        <taxon>Vertebrata</taxon>
        <taxon>Euteleostomi</taxon>
        <taxon>Actinopterygii</taxon>
        <taxon>Neopterygii</taxon>
        <taxon>Teleostei</taxon>
        <taxon>Anguilliformes</taxon>
        <taxon>Anguillidae</taxon>
        <taxon>Anguilla</taxon>
    </lineage>
</organism>
<evidence type="ECO:0000313" key="1">
    <source>
        <dbReference type="EMBL" id="JAH79613.1"/>
    </source>
</evidence>
<reference evidence="1" key="1">
    <citation type="submission" date="2014-11" db="EMBL/GenBank/DDBJ databases">
        <authorList>
            <person name="Amaro Gonzalez C."/>
        </authorList>
    </citation>
    <scope>NUCLEOTIDE SEQUENCE</scope>
</reference>
<name>A0A0E9VQR8_ANGAN</name>
<proteinExistence type="predicted"/>
<sequence length="27" mass="3004">MIIINVNVSDVISLQYCHIGQTNKTAK</sequence>